<feature type="region of interest" description="Disordered" evidence="8">
    <location>
        <begin position="279"/>
        <end position="302"/>
    </location>
</feature>
<feature type="transmembrane region" description="Helical" evidence="9">
    <location>
        <begin position="116"/>
        <end position="134"/>
    </location>
</feature>
<feature type="domain" description="Putative mannosyltransferase YkcA/B-like C-terminal" evidence="11">
    <location>
        <begin position="580"/>
        <end position="665"/>
    </location>
</feature>
<sequence length="699" mass="78080">MRMKLKGRIDFLLLGILLLSIFLNFYRLKDAGSNTYYTVAVKSMLTSFHTFFYASFDPAGFITVDKPPVALWIQALSAYLFGLSDFSVLLPEALAGVISVWLMYVIIKPQFGRKAALLSSLVLACTPIFVAVVRTNNVDSILIMTLLVATWSLMKAVEKQKIRWLLLSFFLVGIGFNIKMLQAYMVLPSFYLFYFIAAKSKWTKRMVQLIAATVVLLVVSLSWATIVDMVPKDKRPYIGSSQTNSVVELALGYNGISRLTGMDHGNGRAFKGMPNMEQNQKQFENGNGSSPQGMPYGNRTPGNGEFPPSFGQDGGKHLMGNGGMGRGMFGTGNPGVTRLFSKELAGQISWLLPFVLFSVIGLIVSYRKTREFTMQHKFAIFWLAWLIPMMIFFSIAGFFHQYYLSMMGPAIAGLVGMGWIILWDFYKKKQGWPSWLLPAAILATAFFETLILFQNREAVSETWMAFTAIVGVILFVFLTIMQNREKAAYFLSVAGMLAVLILPFYWGLTTVLHGGNSTIPVAGPTSQSFGPMMDEKRNSAQPGEAPAGMFHTGQSVGRPSGQTDFRQRGGMMEEEVNTKLLNYLEKHYHGEKFMLAVDSATTAAPFMLKTNYAVMAMGGFSGSDPVLTPQKLEKMAKAGEVKYFLISYGMGMGRDQKINEWIEKNCKEVPSSEWESAKNSDNNQHFRRDQNMKLYVYKG</sequence>
<feature type="transmembrane region" description="Helical" evidence="9">
    <location>
        <begin position="463"/>
        <end position="481"/>
    </location>
</feature>
<evidence type="ECO:0000256" key="6">
    <source>
        <dbReference type="ARBA" id="ARBA00022989"/>
    </source>
</evidence>
<dbReference type="RefSeq" id="WP_003354293.1">
    <property type="nucleotide sequence ID" value="NZ_JH414755.1"/>
</dbReference>
<dbReference type="GO" id="GO:0016763">
    <property type="term" value="F:pentosyltransferase activity"/>
    <property type="evidence" value="ECO:0007669"/>
    <property type="project" value="TreeGrafter"/>
</dbReference>
<dbReference type="AlphaFoldDB" id="G9QLN6"/>
<comment type="subcellular location">
    <subcellularLocation>
        <location evidence="1">Cell membrane</location>
        <topology evidence="1">Multi-pass membrane protein</topology>
    </subcellularLocation>
</comment>
<dbReference type="PANTHER" id="PTHR33908">
    <property type="entry name" value="MANNOSYLTRANSFERASE YKCB-RELATED"/>
    <property type="match status" value="1"/>
</dbReference>
<feature type="transmembrane region" description="Helical" evidence="9">
    <location>
        <begin position="406"/>
        <end position="426"/>
    </location>
</feature>
<evidence type="ECO:0000256" key="8">
    <source>
        <dbReference type="SAM" id="MobiDB-lite"/>
    </source>
</evidence>
<evidence type="ECO:0000259" key="11">
    <source>
        <dbReference type="Pfam" id="PF24878"/>
    </source>
</evidence>
<keyword evidence="4" id="KW-0808">Transferase</keyword>
<evidence type="ECO:0000256" key="9">
    <source>
        <dbReference type="SAM" id="Phobius"/>
    </source>
</evidence>
<dbReference type="InterPro" id="IPR050297">
    <property type="entry name" value="LipidA_mod_glycosyltrf_83"/>
</dbReference>
<dbReference type="EMBL" id="ACWF01000104">
    <property type="protein sequence ID" value="EHL77904.1"/>
    <property type="molecule type" value="Genomic_DNA"/>
</dbReference>
<comment type="caution">
    <text evidence="12">The sequence shown here is derived from an EMBL/GenBank/DDBJ whole genome shotgun (WGS) entry which is preliminary data.</text>
</comment>
<keyword evidence="6 9" id="KW-1133">Transmembrane helix</keyword>
<reference evidence="12 13" key="1">
    <citation type="submission" date="2011-09" db="EMBL/GenBank/DDBJ databases">
        <title>The Genome Sequence of Bacillus smithii 7_3_47FAA.</title>
        <authorList>
            <consortium name="The Broad Institute Genome Sequencing Platform"/>
            <person name="Earl A."/>
            <person name="Ward D."/>
            <person name="Feldgarden M."/>
            <person name="Gevers D."/>
            <person name="Daigneault M."/>
            <person name="Strauss J."/>
            <person name="Allen-Vercoe E."/>
            <person name="Young S.K."/>
            <person name="Zeng Q."/>
            <person name="Gargeya S."/>
            <person name="Fitzgerald M."/>
            <person name="Haas B."/>
            <person name="Abouelleil A."/>
            <person name="Alvarado L."/>
            <person name="Arachchi H.M."/>
            <person name="Berlin A."/>
            <person name="Brown A."/>
            <person name="Chapman S.B."/>
            <person name="Chen Z."/>
            <person name="Dunbar C."/>
            <person name="Freedman E."/>
            <person name="Gearin G."/>
            <person name="Goldberg J."/>
            <person name="Griggs A."/>
            <person name="Gujja S."/>
            <person name="Heiman D."/>
            <person name="Howarth C."/>
            <person name="Larson L."/>
            <person name="Lui A."/>
            <person name="MacDonald P.J.P."/>
            <person name="Montmayeur A."/>
            <person name="Murphy C."/>
            <person name="Neiman D."/>
            <person name="Pearson M."/>
            <person name="Priest M."/>
            <person name="Roberts A."/>
            <person name="Saif S."/>
            <person name="Shea T."/>
            <person name="Shenoy N."/>
            <person name="Sisk P."/>
            <person name="Stolte C."/>
            <person name="Sykes S."/>
            <person name="Wortman J."/>
            <person name="Nusbaum C."/>
            <person name="Birren B."/>
        </authorList>
    </citation>
    <scope>NUCLEOTIDE SEQUENCE [LARGE SCALE GENOMIC DNA]</scope>
    <source>
        <strain evidence="12 13">7_3_47FAA</strain>
    </source>
</reference>
<accession>G9QLN6</accession>
<keyword evidence="13" id="KW-1185">Reference proteome</keyword>
<feature type="transmembrane region" description="Helical" evidence="9">
    <location>
        <begin position="86"/>
        <end position="107"/>
    </location>
</feature>
<dbReference type="GO" id="GO:0005886">
    <property type="term" value="C:plasma membrane"/>
    <property type="evidence" value="ECO:0007669"/>
    <property type="project" value="UniProtKB-SubCell"/>
</dbReference>
<dbReference type="HOGENOM" id="CLU_007261_1_0_9"/>
<dbReference type="Pfam" id="PF13231">
    <property type="entry name" value="PMT_2"/>
    <property type="match status" value="1"/>
</dbReference>
<evidence type="ECO:0000256" key="3">
    <source>
        <dbReference type="ARBA" id="ARBA00022676"/>
    </source>
</evidence>
<feature type="transmembrane region" description="Helical" evidence="9">
    <location>
        <begin position="207"/>
        <end position="227"/>
    </location>
</feature>
<feature type="transmembrane region" description="Helical" evidence="9">
    <location>
        <begin position="487"/>
        <end position="508"/>
    </location>
</feature>
<feature type="compositionally biased region" description="Polar residues" evidence="8">
    <location>
        <begin position="279"/>
        <end position="292"/>
    </location>
</feature>
<organism evidence="12 13">
    <name type="scientific">Bacillus smithii 7_3_47FAA</name>
    <dbReference type="NCBI Taxonomy" id="665952"/>
    <lineage>
        <taxon>Bacteria</taxon>
        <taxon>Bacillati</taxon>
        <taxon>Bacillota</taxon>
        <taxon>Bacilli</taxon>
        <taxon>Bacillales</taxon>
        <taxon>Bacillaceae</taxon>
        <taxon>Bacillus</taxon>
    </lineage>
</organism>
<dbReference type="Proteomes" id="UP000011747">
    <property type="component" value="Unassembled WGS sequence"/>
</dbReference>
<evidence type="ECO:0000313" key="13">
    <source>
        <dbReference type="Proteomes" id="UP000011747"/>
    </source>
</evidence>
<evidence type="ECO:0000313" key="12">
    <source>
        <dbReference type="EMBL" id="EHL77904.1"/>
    </source>
</evidence>
<dbReference type="Pfam" id="PF24878">
    <property type="entry name" value="YkcB_C"/>
    <property type="match status" value="1"/>
</dbReference>
<proteinExistence type="predicted"/>
<feature type="transmembrane region" description="Helical" evidence="9">
    <location>
        <begin position="164"/>
        <end position="187"/>
    </location>
</feature>
<evidence type="ECO:0000256" key="5">
    <source>
        <dbReference type="ARBA" id="ARBA00022692"/>
    </source>
</evidence>
<feature type="transmembrane region" description="Helical" evidence="9">
    <location>
        <begin position="9"/>
        <end position="26"/>
    </location>
</feature>
<evidence type="ECO:0000256" key="1">
    <source>
        <dbReference type="ARBA" id="ARBA00004651"/>
    </source>
</evidence>
<evidence type="ECO:0000256" key="2">
    <source>
        <dbReference type="ARBA" id="ARBA00022475"/>
    </source>
</evidence>
<dbReference type="GO" id="GO:0009103">
    <property type="term" value="P:lipopolysaccharide biosynthetic process"/>
    <property type="evidence" value="ECO:0007669"/>
    <property type="project" value="UniProtKB-ARBA"/>
</dbReference>
<keyword evidence="5 9" id="KW-0812">Transmembrane</keyword>
<name>G9QLN6_9BACI</name>
<feature type="domain" description="Glycosyltransferase RgtA/B/C/D-like" evidence="10">
    <location>
        <begin position="65"/>
        <end position="223"/>
    </location>
</feature>
<feature type="transmembrane region" description="Helical" evidence="9">
    <location>
        <begin position="348"/>
        <end position="366"/>
    </location>
</feature>
<dbReference type="InterPro" id="IPR038731">
    <property type="entry name" value="RgtA/B/C-like"/>
</dbReference>
<keyword evidence="3" id="KW-0328">Glycosyltransferase</keyword>
<evidence type="ECO:0000256" key="7">
    <source>
        <dbReference type="ARBA" id="ARBA00023136"/>
    </source>
</evidence>
<evidence type="ECO:0000259" key="10">
    <source>
        <dbReference type="Pfam" id="PF13231"/>
    </source>
</evidence>
<evidence type="ECO:0000256" key="4">
    <source>
        <dbReference type="ARBA" id="ARBA00022679"/>
    </source>
</evidence>
<dbReference type="GO" id="GO:0010041">
    <property type="term" value="P:response to iron(III) ion"/>
    <property type="evidence" value="ECO:0007669"/>
    <property type="project" value="TreeGrafter"/>
</dbReference>
<dbReference type="InterPro" id="IPR056785">
    <property type="entry name" value="YkcA/B-like_C"/>
</dbReference>
<dbReference type="PANTHER" id="PTHR33908:SF3">
    <property type="entry name" value="UNDECAPRENYL PHOSPHATE-ALPHA-4-AMINO-4-DEOXY-L-ARABINOSE ARABINOSYL TRANSFERASE"/>
    <property type="match status" value="1"/>
</dbReference>
<dbReference type="PATRIC" id="fig|665952.3.peg.1970"/>
<keyword evidence="2" id="KW-1003">Cell membrane</keyword>
<protein>
    <submittedName>
        <fullName evidence="12">Uncharacterized protein</fullName>
    </submittedName>
</protein>
<feature type="transmembrane region" description="Helical" evidence="9">
    <location>
        <begin position="378"/>
        <end position="399"/>
    </location>
</feature>
<gene>
    <name evidence="12" type="ORF">HMPREF1015_03129</name>
</gene>
<keyword evidence="7 9" id="KW-0472">Membrane</keyword>
<feature type="transmembrane region" description="Helical" evidence="9">
    <location>
        <begin position="432"/>
        <end position="451"/>
    </location>
</feature>